<evidence type="ECO:0000256" key="1">
    <source>
        <dbReference type="ARBA" id="ARBA00004141"/>
    </source>
</evidence>
<dbReference type="EC" id="2.7.8.13" evidence="7 8"/>
<dbReference type="EMBL" id="JBHTCP010000050">
    <property type="protein sequence ID" value="MFC7373203.1"/>
    <property type="molecule type" value="Genomic_DNA"/>
</dbReference>
<keyword evidence="7" id="KW-0131">Cell cycle</keyword>
<dbReference type="GO" id="GO:0016740">
    <property type="term" value="F:transferase activity"/>
    <property type="evidence" value="ECO:0007669"/>
    <property type="project" value="UniProtKB-KW"/>
</dbReference>
<feature type="transmembrane region" description="Helical" evidence="7">
    <location>
        <begin position="6"/>
        <end position="27"/>
    </location>
</feature>
<comment type="similarity">
    <text evidence="2 7">Belongs to the glycosyltransferase 4 family. MraY subfamily.</text>
</comment>
<keyword evidence="7" id="KW-1003">Cell membrane</keyword>
<comment type="function">
    <text evidence="7">Catalyzes the initial step of the lipid cycle reactions in the biosynthesis of the cell wall peptidoglycan: transfers peptidoglycan precursor phospho-MurNAc-pentapeptide from UDP-MurNAc-pentapeptide onto the lipid carrier undecaprenyl phosphate, yielding undecaprenyl-pyrophosphoryl-MurNAc-pentapeptide, known as lipid I.</text>
</comment>
<keyword evidence="7" id="KW-0961">Cell wall biogenesis/degradation</keyword>
<name>A0ABW2NVE3_9BACL</name>
<feature type="transmembrane region" description="Helical" evidence="7">
    <location>
        <begin position="139"/>
        <end position="157"/>
    </location>
</feature>
<keyword evidence="4 7" id="KW-0812">Transmembrane</keyword>
<evidence type="ECO:0000256" key="8">
    <source>
        <dbReference type="NCBIfam" id="TIGR00445"/>
    </source>
</evidence>
<dbReference type="InterPro" id="IPR000715">
    <property type="entry name" value="Glycosyl_transferase_4"/>
</dbReference>
<dbReference type="PANTHER" id="PTHR22926">
    <property type="entry name" value="PHOSPHO-N-ACETYLMURAMOYL-PENTAPEPTIDE-TRANSFERASE"/>
    <property type="match status" value="1"/>
</dbReference>
<dbReference type="InterPro" id="IPR018480">
    <property type="entry name" value="PNAcMuramoyl-5peptid_Trfase_CS"/>
</dbReference>
<feature type="transmembrane region" description="Helical" evidence="7">
    <location>
        <begin position="292"/>
        <end position="312"/>
    </location>
</feature>
<reference evidence="10" key="1">
    <citation type="journal article" date="2019" name="Int. J. Syst. Evol. Microbiol.">
        <title>The Global Catalogue of Microorganisms (GCM) 10K type strain sequencing project: providing services to taxonomists for standard genome sequencing and annotation.</title>
        <authorList>
            <consortium name="The Broad Institute Genomics Platform"/>
            <consortium name="The Broad Institute Genome Sequencing Center for Infectious Disease"/>
            <person name="Wu L."/>
            <person name="Ma J."/>
        </authorList>
    </citation>
    <scope>NUCLEOTIDE SEQUENCE [LARGE SCALE GENOMIC DNA]</scope>
    <source>
        <strain evidence="10">NBRC 106396</strain>
    </source>
</reference>
<dbReference type="Pfam" id="PF00953">
    <property type="entry name" value="Glycos_transf_4"/>
    <property type="match status" value="1"/>
</dbReference>
<dbReference type="InterPro" id="IPR003524">
    <property type="entry name" value="PNAcMuramoyl-5peptid_Trfase"/>
</dbReference>
<evidence type="ECO:0000313" key="10">
    <source>
        <dbReference type="Proteomes" id="UP001596549"/>
    </source>
</evidence>
<comment type="cofactor">
    <cofactor evidence="7">
        <name>Mg(2+)</name>
        <dbReference type="ChEBI" id="CHEBI:18420"/>
    </cofactor>
</comment>
<proteinExistence type="inferred from homology"/>
<dbReference type="HAMAP" id="MF_00038">
    <property type="entry name" value="MraY"/>
    <property type="match status" value="1"/>
</dbReference>
<evidence type="ECO:0000313" key="9">
    <source>
        <dbReference type="EMBL" id="MFC7373203.1"/>
    </source>
</evidence>
<feature type="transmembrane region" description="Helical" evidence="7">
    <location>
        <begin position="48"/>
        <end position="66"/>
    </location>
</feature>
<gene>
    <name evidence="7 9" type="primary">mraY</name>
    <name evidence="9" type="ORF">ACFQPF_16300</name>
</gene>
<comment type="caution">
    <text evidence="9">The sequence shown here is derived from an EMBL/GenBank/DDBJ whole genome shotgun (WGS) entry which is preliminary data.</text>
</comment>
<evidence type="ECO:0000256" key="3">
    <source>
        <dbReference type="ARBA" id="ARBA00022679"/>
    </source>
</evidence>
<evidence type="ECO:0000256" key="2">
    <source>
        <dbReference type="ARBA" id="ARBA00005583"/>
    </source>
</evidence>
<protein>
    <recommendedName>
        <fullName evidence="7 8">Phospho-N-acetylmuramoyl-pentapeptide-transferase</fullName>
        <ecNumber evidence="7 8">2.7.8.13</ecNumber>
    </recommendedName>
    <alternativeName>
        <fullName evidence="7">UDP-MurNAc-pentapeptide phosphotransferase</fullName>
    </alternativeName>
</protein>
<evidence type="ECO:0000256" key="7">
    <source>
        <dbReference type="HAMAP-Rule" id="MF_00038"/>
    </source>
</evidence>
<keyword evidence="7" id="KW-0479">Metal-binding</keyword>
<keyword evidence="7" id="KW-0460">Magnesium</keyword>
<feature type="transmembrane region" description="Helical" evidence="7">
    <location>
        <begin position="193"/>
        <end position="210"/>
    </location>
</feature>
<feature type="transmembrane region" description="Helical" evidence="7">
    <location>
        <begin position="109"/>
        <end position="127"/>
    </location>
</feature>
<evidence type="ECO:0000256" key="6">
    <source>
        <dbReference type="ARBA" id="ARBA00023136"/>
    </source>
</evidence>
<keyword evidence="5 7" id="KW-1133">Transmembrane helix</keyword>
<keyword evidence="7" id="KW-0573">Peptidoglycan synthesis</keyword>
<keyword evidence="7" id="KW-0132">Cell division</keyword>
<sequence length="318" mass="35961">MFSQLTPAFVTFVLTVALAPLLIFILNKLKWTQPIRAELPADHQEKKGTPLMLGSVFLVGVGVAFYYNQSPIMLFLILTFLLFSFIGFLDDHWKASKQDPGGVSGKTKLYFQFAFTILLLFASFNLFELQSSITLTKSLHIVLPYGLYFVVITLFIVGTANAINFTDGMDGLLGMVAIPTYFFFFVISEYTEVKIFCLVMIAAILGFLIYNLYPAKAFMGDTGSLAIGGTLSFLAVIEKVEILIPILFIIYLAEQLSVILQVAYFKRTKKRLFRFTPIHYHYGIKYGWSENMIVTMFSLVSWAACAICLLYYQMFLQS</sequence>
<keyword evidence="6 7" id="KW-0472">Membrane</keyword>
<feature type="transmembrane region" description="Helical" evidence="7">
    <location>
        <begin position="242"/>
        <end position="265"/>
    </location>
</feature>
<dbReference type="PROSITE" id="PS01348">
    <property type="entry name" value="MRAY_2"/>
    <property type="match status" value="1"/>
</dbReference>
<comment type="subcellular location">
    <subcellularLocation>
        <location evidence="7">Cell membrane</location>
        <topology evidence="7">Multi-pass membrane protein</topology>
    </subcellularLocation>
    <subcellularLocation>
        <location evidence="1">Membrane</location>
        <topology evidence="1">Multi-pass membrane protein</topology>
    </subcellularLocation>
</comment>
<evidence type="ECO:0000256" key="5">
    <source>
        <dbReference type="ARBA" id="ARBA00022989"/>
    </source>
</evidence>
<dbReference type="Proteomes" id="UP001596549">
    <property type="component" value="Unassembled WGS sequence"/>
</dbReference>
<comment type="pathway">
    <text evidence="7">Cell wall biogenesis; peptidoglycan biosynthesis.</text>
</comment>
<evidence type="ECO:0000256" key="4">
    <source>
        <dbReference type="ARBA" id="ARBA00022692"/>
    </source>
</evidence>
<keyword evidence="7" id="KW-0133">Cell shape</keyword>
<comment type="catalytic activity">
    <reaction evidence="7">
        <text>UDP-N-acetyl-alpha-D-muramoyl-L-alanyl-gamma-D-glutamyl-meso-2,6-diaminopimeloyl-D-alanyl-D-alanine + di-trans,octa-cis-undecaprenyl phosphate = di-trans,octa-cis-undecaprenyl diphospho-N-acetyl-alpha-D-muramoyl-L-alanyl-D-glutamyl-meso-2,6-diaminopimeloyl-D-alanyl-D-alanine + UMP</text>
        <dbReference type="Rhea" id="RHEA:28386"/>
        <dbReference type="ChEBI" id="CHEBI:57865"/>
        <dbReference type="ChEBI" id="CHEBI:60392"/>
        <dbReference type="ChEBI" id="CHEBI:61386"/>
        <dbReference type="ChEBI" id="CHEBI:61387"/>
        <dbReference type="EC" id="2.7.8.13"/>
    </reaction>
</comment>
<dbReference type="NCBIfam" id="TIGR00445">
    <property type="entry name" value="mraY"/>
    <property type="match status" value="1"/>
</dbReference>
<feature type="transmembrane region" description="Helical" evidence="7">
    <location>
        <begin position="169"/>
        <end position="187"/>
    </location>
</feature>
<keyword evidence="3 7" id="KW-0808">Transferase</keyword>
<dbReference type="RefSeq" id="WP_379750882.1">
    <property type="nucleotide sequence ID" value="NZ_JBHTCP010000050.1"/>
</dbReference>
<keyword evidence="10" id="KW-1185">Reference proteome</keyword>
<organism evidence="9 10">
    <name type="scientific">Fictibacillus iocasae</name>
    <dbReference type="NCBI Taxonomy" id="2715437"/>
    <lineage>
        <taxon>Bacteria</taxon>
        <taxon>Bacillati</taxon>
        <taxon>Bacillota</taxon>
        <taxon>Bacilli</taxon>
        <taxon>Bacillales</taxon>
        <taxon>Fictibacillaceae</taxon>
        <taxon>Fictibacillus</taxon>
    </lineage>
</organism>
<accession>A0ABW2NVE3</accession>
<dbReference type="PANTHER" id="PTHR22926:SF5">
    <property type="entry name" value="PHOSPHO-N-ACETYLMURAMOYL-PENTAPEPTIDE-TRANSFERASE HOMOLOG"/>
    <property type="match status" value="1"/>
</dbReference>
<dbReference type="CDD" id="cd06852">
    <property type="entry name" value="GT_MraY"/>
    <property type="match status" value="1"/>
</dbReference>
<feature type="transmembrane region" description="Helical" evidence="7">
    <location>
        <begin position="72"/>
        <end position="89"/>
    </location>
</feature>